<dbReference type="CDD" id="cd00075">
    <property type="entry name" value="HATPase"/>
    <property type="match status" value="1"/>
</dbReference>
<evidence type="ECO:0000256" key="8">
    <source>
        <dbReference type="SAM" id="Phobius"/>
    </source>
</evidence>
<dbReference type="EC" id="2.7.13.3" evidence="3"/>
<evidence type="ECO:0000313" key="11">
    <source>
        <dbReference type="Proteomes" id="UP000809081"/>
    </source>
</evidence>
<evidence type="ECO:0000256" key="1">
    <source>
        <dbReference type="ARBA" id="ARBA00000085"/>
    </source>
</evidence>
<dbReference type="PROSITE" id="PS50109">
    <property type="entry name" value="HIS_KIN"/>
    <property type="match status" value="1"/>
</dbReference>
<dbReference type="SMART" id="SM00387">
    <property type="entry name" value="HATPase_c"/>
    <property type="match status" value="1"/>
</dbReference>
<dbReference type="SUPFAM" id="SSF47384">
    <property type="entry name" value="Homodimeric domain of signal transducing histidine kinase"/>
    <property type="match status" value="1"/>
</dbReference>
<comment type="subcellular location">
    <subcellularLocation>
        <location evidence="2">Membrane</location>
    </subcellularLocation>
</comment>
<evidence type="ECO:0000256" key="5">
    <source>
        <dbReference type="ARBA" id="ARBA00022679"/>
    </source>
</evidence>
<keyword evidence="11" id="KW-1185">Reference proteome</keyword>
<evidence type="ECO:0000256" key="7">
    <source>
        <dbReference type="ARBA" id="ARBA00023012"/>
    </source>
</evidence>
<comment type="caution">
    <text evidence="10">The sequence shown here is derived from an EMBL/GenBank/DDBJ whole genome shotgun (WGS) entry which is preliminary data.</text>
</comment>
<dbReference type="SUPFAM" id="SSF55874">
    <property type="entry name" value="ATPase domain of HSP90 chaperone/DNA topoisomerase II/histidine kinase"/>
    <property type="match status" value="1"/>
</dbReference>
<sequence length="373" mass="42825">MSLMAGLGLLLFMISHFYDEYWNDYDTHRVVEVISKNGYLKDYSNEAVAFVTIDEDMVPTVASNFTELTNKEVKKISLSLLNLGKKKWKWHHFIYSLRELSDGKWQLVFIDTDSYSISSVQNLLVICFAFFSFFLLTGVSIYLSRFITKPAHDAIVREKRFVSDASHELKTPIAAIRANAQVLQQQVEPNRYLDHILSESKRMEHLIQDLLGLSKLDEVDYSFDVKKVNLSAICEEMILSYESLAYEEGKWIEACITEDLFVMGNDAQLKQLVAILLDNAIKYSLTKSKLQITLSKTKRRINLIVSNPSYPYPEEVMENLFERFYQAEDSRNNSQSFGLGLSIAKAIVERHKGTIQAYQEDGSVLFDITLPIV</sequence>
<dbReference type="Gene3D" id="1.10.287.130">
    <property type="match status" value="1"/>
</dbReference>
<proteinExistence type="predicted"/>
<dbReference type="InterPro" id="IPR003661">
    <property type="entry name" value="HisK_dim/P_dom"/>
</dbReference>
<name>A0ABS2PIQ7_9STRE</name>
<reference evidence="10 11" key="1">
    <citation type="submission" date="2021-01" db="EMBL/GenBank/DDBJ databases">
        <title>Genomic Encyclopedia of Type Strains, Phase IV (KMG-IV): sequencing the most valuable type-strain genomes for metagenomic binning, comparative biology and taxonomic classification.</title>
        <authorList>
            <person name="Goeker M."/>
        </authorList>
    </citation>
    <scope>NUCLEOTIDE SEQUENCE [LARGE SCALE GENOMIC DNA]</scope>
    <source>
        <strain evidence="10 11">DSM 27513</strain>
    </source>
</reference>
<dbReference type="InterPro" id="IPR050351">
    <property type="entry name" value="BphY/WalK/GraS-like"/>
</dbReference>
<dbReference type="PANTHER" id="PTHR45453">
    <property type="entry name" value="PHOSPHATE REGULON SENSOR PROTEIN PHOR"/>
    <property type="match status" value="1"/>
</dbReference>
<evidence type="ECO:0000259" key="9">
    <source>
        <dbReference type="PROSITE" id="PS50109"/>
    </source>
</evidence>
<keyword evidence="8" id="KW-0472">Membrane</keyword>
<comment type="catalytic activity">
    <reaction evidence="1">
        <text>ATP + protein L-histidine = ADP + protein N-phospho-L-histidine.</text>
        <dbReference type="EC" id="2.7.13.3"/>
    </reaction>
</comment>
<feature type="transmembrane region" description="Helical" evidence="8">
    <location>
        <begin position="123"/>
        <end position="143"/>
    </location>
</feature>
<dbReference type="PRINTS" id="PR00344">
    <property type="entry name" value="BCTRLSENSOR"/>
</dbReference>
<dbReference type="InterPro" id="IPR004358">
    <property type="entry name" value="Sig_transdc_His_kin-like_C"/>
</dbReference>
<dbReference type="InterPro" id="IPR005467">
    <property type="entry name" value="His_kinase_dom"/>
</dbReference>
<evidence type="ECO:0000256" key="6">
    <source>
        <dbReference type="ARBA" id="ARBA00022777"/>
    </source>
</evidence>
<evidence type="ECO:0000256" key="4">
    <source>
        <dbReference type="ARBA" id="ARBA00022553"/>
    </source>
</evidence>
<dbReference type="Pfam" id="PF02518">
    <property type="entry name" value="HATPase_c"/>
    <property type="match status" value="1"/>
</dbReference>
<dbReference type="InterPro" id="IPR036097">
    <property type="entry name" value="HisK_dim/P_sf"/>
</dbReference>
<dbReference type="Pfam" id="PF00512">
    <property type="entry name" value="HisKA"/>
    <property type="match status" value="1"/>
</dbReference>
<dbReference type="InterPro" id="IPR036890">
    <property type="entry name" value="HATPase_C_sf"/>
</dbReference>
<keyword evidence="7" id="KW-0902">Two-component regulatory system</keyword>
<evidence type="ECO:0000256" key="3">
    <source>
        <dbReference type="ARBA" id="ARBA00012438"/>
    </source>
</evidence>
<evidence type="ECO:0000256" key="2">
    <source>
        <dbReference type="ARBA" id="ARBA00004370"/>
    </source>
</evidence>
<dbReference type="SMART" id="SM00388">
    <property type="entry name" value="HisKA"/>
    <property type="match status" value="1"/>
</dbReference>
<feature type="domain" description="Histidine kinase" evidence="9">
    <location>
        <begin position="164"/>
        <end position="373"/>
    </location>
</feature>
<protein>
    <recommendedName>
        <fullName evidence="3">histidine kinase</fullName>
        <ecNumber evidence="3">2.7.13.3</ecNumber>
    </recommendedName>
</protein>
<dbReference type="Gene3D" id="3.30.565.10">
    <property type="entry name" value="Histidine kinase-like ATPase, C-terminal domain"/>
    <property type="match status" value="1"/>
</dbReference>
<dbReference type="InterPro" id="IPR003594">
    <property type="entry name" value="HATPase_dom"/>
</dbReference>
<organism evidence="10 11">
    <name type="scientific">Streptococcus saliviloxodontae</name>
    <dbReference type="NCBI Taxonomy" id="1349416"/>
    <lineage>
        <taxon>Bacteria</taxon>
        <taxon>Bacillati</taxon>
        <taxon>Bacillota</taxon>
        <taxon>Bacilli</taxon>
        <taxon>Lactobacillales</taxon>
        <taxon>Streptococcaceae</taxon>
        <taxon>Streptococcus</taxon>
    </lineage>
</organism>
<dbReference type="CDD" id="cd00082">
    <property type="entry name" value="HisKA"/>
    <property type="match status" value="1"/>
</dbReference>
<keyword evidence="4" id="KW-0597">Phosphoprotein</keyword>
<evidence type="ECO:0000313" key="10">
    <source>
        <dbReference type="EMBL" id="MBM7635314.1"/>
    </source>
</evidence>
<dbReference type="GO" id="GO:0016301">
    <property type="term" value="F:kinase activity"/>
    <property type="evidence" value="ECO:0007669"/>
    <property type="project" value="UniProtKB-KW"/>
</dbReference>
<keyword evidence="8" id="KW-0812">Transmembrane</keyword>
<keyword evidence="5" id="KW-0808">Transferase</keyword>
<keyword evidence="8" id="KW-1133">Transmembrane helix</keyword>
<gene>
    <name evidence="10" type="ORF">JOC31_000105</name>
</gene>
<dbReference type="Proteomes" id="UP000809081">
    <property type="component" value="Unassembled WGS sequence"/>
</dbReference>
<keyword evidence="6 10" id="KW-0418">Kinase</keyword>
<dbReference type="PANTHER" id="PTHR45453:SF1">
    <property type="entry name" value="PHOSPHATE REGULON SENSOR PROTEIN PHOR"/>
    <property type="match status" value="1"/>
</dbReference>
<dbReference type="EMBL" id="JAFBEI010000002">
    <property type="protein sequence ID" value="MBM7635314.1"/>
    <property type="molecule type" value="Genomic_DNA"/>
</dbReference>
<accession>A0ABS2PIQ7</accession>